<protein>
    <recommendedName>
        <fullName evidence="3">Transposase DDE domain-containing protein</fullName>
    </recommendedName>
</protein>
<sequence>MPYRTRNVVERFFNRIKHFRRLSTRYGKLAHRYLVLVSPDCTFGAIRDNLNRAWFPAAGCDL</sequence>
<evidence type="ECO:0000313" key="2">
    <source>
        <dbReference type="Proteomes" id="UP000494363"/>
    </source>
</evidence>
<organism evidence="1 2">
    <name type="scientific">Paraburkholderia humisilvae</name>
    <dbReference type="NCBI Taxonomy" id="627669"/>
    <lineage>
        <taxon>Bacteria</taxon>
        <taxon>Pseudomonadati</taxon>
        <taxon>Pseudomonadota</taxon>
        <taxon>Betaproteobacteria</taxon>
        <taxon>Burkholderiales</taxon>
        <taxon>Burkholderiaceae</taxon>
        <taxon>Paraburkholderia</taxon>
    </lineage>
</organism>
<proteinExistence type="predicted"/>
<gene>
    <name evidence="1" type="ORF">LMG29542_08087</name>
</gene>
<dbReference type="AlphaFoldDB" id="A0A6J5F7D5"/>
<dbReference type="EMBL" id="CADIKH010000155">
    <property type="protein sequence ID" value="CAB3774709.1"/>
    <property type="molecule type" value="Genomic_DNA"/>
</dbReference>
<keyword evidence="2" id="KW-1185">Reference proteome</keyword>
<name>A0A6J5F7D5_9BURK</name>
<evidence type="ECO:0008006" key="3">
    <source>
        <dbReference type="Google" id="ProtNLM"/>
    </source>
</evidence>
<evidence type="ECO:0000313" key="1">
    <source>
        <dbReference type="EMBL" id="CAB3774709.1"/>
    </source>
</evidence>
<reference evidence="1 2" key="1">
    <citation type="submission" date="2020-04" db="EMBL/GenBank/DDBJ databases">
        <authorList>
            <person name="De Canck E."/>
        </authorList>
    </citation>
    <scope>NUCLEOTIDE SEQUENCE [LARGE SCALE GENOMIC DNA]</scope>
    <source>
        <strain evidence="1 2">LMG 29542</strain>
    </source>
</reference>
<dbReference type="Proteomes" id="UP000494363">
    <property type="component" value="Unassembled WGS sequence"/>
</dbReference>
<accession>A0A6J5F7D5</accession>